<proteinExistence type="predicted"/>
<dbReference type="AlphaFoldDB" id="A0A6A6EZX4"/>
<evidence type="ECO:0000313" key="2">
    <source>
        <dbReference type="EMBL" id="KAF2206644.1"/>
    </source>
</evidence>
<organism evidence="2 3">
    <name type="scientific">Cercospora zeae-maydis SCOH1-5</name>
    <dbReference type="NCBI Taxonomy" id="717836"/>
    <lineage>
        <taxon>Eukaryota</taxon>
        <taxon>Fungi</taxon>
        <taxon>Dikarya</taxon>
        <taxon>Ascomycota</taxon>
        <taxon>Pezizomycotina</taxon>
        <taxon>Dothideomycetes</taxon>
        <taxon>Dothideomycetidae</taxon>
        <taxon>Mycosphaerellales</taxon>
        <taxon>Mycosphaerellaceae</taxon>
        <taxon>Cercospora</taxon>
    </lineage>
</organism>
<dbReference type="Proteomes" id="UP000799539">
    <property type="component" value="Unassembled WGS sequence"/>
</dbReference>
<keyword evidence="1" id="KW-0472">Membrane</keyword>
<keyword evidence="1" id="KW-0812">Transmembrane</keyword>
<evidence type="ECO:0000256" key="1">
    <source>
        <dbReference type="SAM" id="Phobius"/>
    </source>
</evidence>
<evidence type="ECO:0000313" key="3">
    <source>
        <dbReference type="Proteomes" id="UP000799539"/>
    </source>
</evidence>
<feature type="transmembrane region" description="Helical" evidence="1">
    <location>
        <begin position="181"/>
        <end position="203"/>
    </location>
</feature>
<gene>
    <name evidence="2" type="ORF">CERZMDRAFT_89138</name>
</gene>
<name>A0A6A6EZX4_9PEZI</name>
<keyword evidence="1" id="KW-1133">Transmembrane helix</keyword>
<reference evidence="2" key="1">
    <citation type="journal article" date="2020" name="Stud. Mycol.">
        <title>101 Dothideomycetes genomes: a test case for predicting lifestyles and emergence of pathogens.</title>
        <authorList>
            <person name="Haridas S."/>
            <person name="Albert R."/>
            <person name="Binder M."/>
            <person name="Bloem J."/>
            <person name="Labutti K."/>
            <person name="Salamov A."/>
            <person name="Andreopoulos B."/>
            <person name="Baker S."/>
            <person name="Barry K."/>
            <person name="Bills G."/>
            <person name="Bluhm B."/>
            <person name="Cannon C."/>
            <person name="Castanera R."/>
            <person name="Culley D."/>
            <person name="Daum C."/>
            <person name="Ezra D."/>
            <person name="Gonzalez J."/>
            <person name="Henrissat B."/>
            <person name="Kuo A."/>
            <person name="Liang C."/>
            <person name="Lipzen A."/>
            <person name="Lutzoni F."/>
            <person name="Magnuson J."/>
            <person name="Mondo S."/>
            <person name="Nolan M."/>
            <person name="Ohm R."/>
            <person name="Pangilinan J."/>
            <person name="Park H.-J."/>
            <person name="Ramirez L."/>
            <person name="Alfaro M."/>
            <person name="Sun H."/>
            <person name="Tritt A."/>
            <person name="Yoshinaga Y."/>
            <person name="Zwiers L.-H."/>
            <person name="Turgeon B."/>
            <person name="Goodwin S."/>
            <person name="Spatafora J."/>
            <person name="Crous P."/>
            <person name="Grigoriev I."/>
        </authorList>
    </citation>
    <scope>NUCLEOTIDE SEQUENCE</scope>
    <source>
        <strain evidence="2">SCOH1-5</strain>
    </source>
</reference>
<accession>A0A6A6EZX4</accession>
<keyword evidence="3" id="KW-1185">Reference proteome</keyword>
<protein>
    <submittedName>
        <fullName evidence="2">Uncharacterized protein</fullName>
    </submittedName>
</protein>
<dbReference type="EMBL" id="ML992716">
    <property type="protein sequence ID" value="KAF2206644.1"/>
    <property type="molecule type" value="Genomic_DNA"/>
</dbReference>
<sequence>MAEADARSHQMSIIIIISRHKIKIKIKKIRGCCSACSVRPWARKPVWPWPVCSLGSPLPAEMSRTSEIVYSSSSSRIQYSSTVEREGISTQTADSCASLVPFSSTVQEQSVPLSWSPDHQNYYSGQRNSHWGTLSIITSGDSLAVDHPLVTSHVVGGPETGSATRCAAFKRRPRRLSDSSALYFFGGGGGGGGTCGLLALLGWPRKRCPAEMLAAWSPVC</sequence>